<feature type="region of interest" description="Disordered" evidence="6">
    <location>
        <begin position="1"/>
        <end position="114"/>
    </location>
</feature>
<evidence type="ECO:0000256" key="4">
    <source>
        <dbReference type="ARBA" id="ARBA00022490"/>
    </source>
</evidence>
<dbReference type="EMBL" id="BAABDQ010000031">
    <property type="protein sequence ID" value="GAA3596758.1"/>
    <property type="molecule type" value="Genomic_DNA"/>
</dbReference>
<dbReference type="InterPro" id="IPR053926">
    <property type="entry name" value="RecX_HTH_1st"/>
</dbReference>
<evidence type="ECO:0000259" key="7">
    <source>
        <dbReference type="Pfam" id="PF02631"/>
    </source>
</evidence>
<organism evidence="10 11">
    <name type="scientific">Nonomuraea rosea</name>
    <dbReference type="NCBI Taxonomy" id="638574"/>
    <lineage>
        <taxon>Bacteria</taxon>
        <taxon>Bacillati</taxon>
        <taxon>Actinomycetota</taxon>
        <taxon>Actinomycetes</taxon>
        <taxon>Streptosporangiales</taxon>
        <taxon>Streptosporangiaceae</taxon>
        <taxon>Nonomuraea</taxon>
    </lineage>
</organism>
<evidence type="ECO:0000259" key="9">
    <source>
        <dbReference type="Pfam" id="PF21982"/>
    </source>
</evidence>
<evidence type="ECO:0000256" key="3">
    <source>
        <dbReference type="ARBA" id="ARBA00018111"/>
    </source>
</evidence>
<feature type="domain" description="RecX first three-helical" evidence="9">
    <location>
        <begin position="117"/>
        <end position="155"/>
    </location>
</feature>
<dbReference type="PANTHER" id="PTHR33602">
    <property type="entry name" value="REGULATORY PROTEIN RECX FAMILY PROTEIN"/>
    <property type="match status" value="1"/>
</dbReference>
<dbReference type="InterPro" id="IPR003783">
    <property type="entry name" value="Regulatory_RecX"/>
</dbReference>
<dbReference type="InterPro" id="IPR036388">
    <property type="entry name" value="WH-like_DNA-bd_sf"/>
</dbReference>
<accession>A0ABP6Z3N7</accession>
<name>A0ABP6Z3N7_9ACTN</name>
<feature type="compositionally biased region" description="Gly residues" evidence="6">
    <location>
        <begin position="10"/>
        <end position="27"/>
    </location>
</feature>
<evidence type="ECO:0000313" key="10">
    <source>
        <dbReference type="EMBL" id="GAA3596758.1"/>
    </source>
</evidence>
<dbReference type="InterPro" id="IPR053925">
    <property type="entry name" value="RecX_HTH_3rd"/>
</dbReference>
<dbReference type="Pfam" id="PF21982">
    <property type="entry name" value="RecX_HTH1"/>
    <property type="match status" value="1"/>
</dbReference>
<keyword evidence="11" id="KW-1185">Reference proteome</keyword>
<evidence type="ECO:0000256" key="2">
    <source>
        <dbReference type="ARBA" id="ARBA00009695"/>
    </source>
</evidence>
<evidence type="ECO:0000256" key="6">
    <source>
        <dbReference type="SAM" id="MobiDB-lite"/>
    </source>
</evidence>
<dbReference type="NCBIfam" id="NF001061">
    <property type="entry name" value="PRK00117.5-1"/>
    <property type="match status" value="1"/>
</dbReference>
<evidence type="ECO:0000313" key="11">
    <source>
        <dbReference type="Proteomes" id="UP001500630"/>
    </source>
</evidence>
<gene>
    <name evidence="5" type="primary">recX</name>
    <name evidence="10" type="ORF">GCM10022419_094990</name>
</gene>
<dbReference type="Gene3D" id="1.10.10.10">
    <property type="entry name" value="Winged helix-like DNA-binding domain superfamily/Winged helix DNA-binding domain"/>
    <property type="match status" value="2"/>
</dbReference>
<evidence type="ECO:0000259" key="8">
    <source>
        <dbReference type="Pfam" id="PF21981"/>
    </source>
</evidence>
<protein>
    <recommendedName>
        <fullName evidence="3 5">Regulatory protein RecX</fullName>
    </recommendedName>
</protein>
<dbReference type="Pfam" id="PF21981">
    <property type="entry name" value="RecX_HTH3"/>
    <property type="match status" value="1"/>
</dbReference>
<proteinExistence type="inferred from homology"/>
<feature type="compositionally biased region" description="Basic residues" evidence="6">
    <location>
        <begin position="67"/>
        <end position="87"/>
    </location>
</feature>
<feature type="domain" description="RecX second three-helical" evidence="7">
    <location>
        <begin position="163"/>
        <end position="203"/>
    </location>
</feature>
<evidence type="ECO:0000256" key="5">
    <source>
        <dbReference type="HAMAP-Rule" id="MF_01114"/>
    </source>
</evidence>
<keyword evidence="4 5" id="KW-0963">Cytoplasm</keyword>
<feature type="domain" description="RecX third three-helical" evidence="8">
    <location>
        <begin position="210"/>
        <end position="257"/>
    </location>
</feature>
<reference evidence="11" key="1">
    <citation type="journal article" date="2019" name="Int. J. Syst. Evol. Microbiol.">
        <title>The Global Catalogue of Microorganisms (GCM) 10K type strain sequencing project: providing services to taxonomists for standard genome sequencing and annotation.</title>
        <authorList>
            <consortium name="The Broad Institute Genomics Platform"/>
            <consortium name="The Broad Institute Genome Sequencing Center for Infectious Disease"/>
            <person name="Wu L."/>
            <person name="Ma J."/>
        </authorList>
    </citation>
    <scope>NUCLEOTIDE SEQUENCE [LARGE SCALE GENOMIC DNA]</scope>
    <source>
        <strain evidence="11">JCM 17326</strain>
    </source>
</reference>
<sequence>MFFDFPSKGTAGGQPGEAGPPSSGGGQPRERVAPDAQGANEWHSEVLAGSSWFSPEQADGGETGKSDKKRSSKGRRSGSRSNRRSGKRAQGQGWPSDDPDAESQVSAGPPKDPESAARAICLRLLTMAPKTRAQLAEALRKREIPDEAAEAVLGRFSELGLINDEAFAAAWVDSRHHGRGLAKRALAAELRHRGVDTETVNEAVERLDSDQEAETARRLVDRKLAATRSLDPQTRTRRLAGMLARKGYSSGLAFRVIREALEEEGIDLEEDFS</sequence>
<comment type="function">
    <text evidence="5">Modulates RecA activity.</text>
</comment>
<dbReference type="PANTHER" id="PTHR33602:SF1">
    <property type="entry name" value="REGULATORY PROTEIN RECX FAMILY PROTEIN"/>
    <property type="match status" value="1"/>
</dbReference>
<comment type="subcellular location">
    <subcellularLocation>
        <location evidence="1 5">Cytoplasm</location>
    </subcellularLocation>
</comment>
<evidence type="ECO:0000256" key="1">
    <source>
        <dbReference type="ARBA" id="ARBA00004496"/>
    </source>
</evidence>
<dbReference type="InterPro" id="IPR053924">
    <property type="entry name" value="RecX_HTH_2nd"/>
</dbReference>
<dbReference type="Proteomes" id="UP001500630">
    <property type="component" value="Unassembled WGS sequence"/>
</dbReference>
<comment type="caution">
    <text evidence="10">The sequence shown here is derived from an EMBL/GenBank/DDBJ whole genome shotgun (WGS) entry which is preliminary data.</text>
</comment>
<dbReference type="HAMAP" id="MF_01114">
    <property type="entry name" value="RecX"/>
    <property type="match status" value="1"/>
</dbReference>
<comment type="similarity">
    <text evidence="2 5">Belongs to the RecX family.</text>
</comment>
<dbReference type="Pfam" id="PF02631">
    <property type="entry name" value="RecX_HTH2"/>
    <property type="match status" value="1"/>
</dbReference>